<keyword evidence="3" id="KW-1185">Reference proteome</keyword>
<dbReference type="AlphaFoldDB" id="A0A6A5R3I9"/>
<keyword evidence="1" id="KW-0812">Transmembrane</keyword>
<evidence type="ECO:0000313" key="3">
    <source>
        <dbReference type="Proteomes" id="UP000800096"/>
    </source>
</evidence>
<name>A0A6A5R3I9_AMPQU</name>
<organism evidence="2 3">
    <name type="scientific">Ampelomyces quisqualis</name>
    <name type="common">Powdery mildew agent</name>
    <dbReference type="NCBI Taxonomy" id="50730"/>
    <lineage>
        <taxon>Eukaryota</taxon>
        <taxon>Fungi</taxon>
        <taxon>Dikarya</taxon>
        <taxon>Ascomycota</taxon>
        <taxon>Pezizomycotina</taxon>
        <taxon>Dothideomycetes</taxon>
        <taxon>Pleosporomycetidae</taxon>
        <taxon>Pleosporales</taxon>
        <taxon>Pleosporineae</taxon>
        <taxon>Phaeosphaeriaceae</taxon>
        <taxon>Ampelomyces</taxon>
    </lineage>
</organism>
<accession>A0A6A5R3I9</accession>
<reference evidence="2" key="1">
    <citation type="journal article" date="2020" name="Stud. Mycol.">
        <title>101 Dothideomycetes genomes: a test case for predicting lifestyles and emergence of pathogens.</title>
        <authorList>
            <person name="Haridas S."/>
            <person name="Albert R."/>
            <person name="Binder M."/>
            <person name="Bloem J."/>
            <person name="Labutti K."/>
            <person name="Salamov A."/>
            <person name="Andreopoulos B."/>
            <person name="Baker S."/>
            <person name="Barry K."/>
            <person name="Bills G."/>
            <person name="Bluhm B."/>
            <person name="Cannon C."/>
            <person name="Castanera R."/>
            <person name="Culley D."/>
            <person name="Daum C."/>
            <person name="Ezra D."/>
            <person name="Gonzalez J."/>
            <person name="Henrissat B."/>
            <person name="Kuo A."/>
            <person name="Liang C."/>
            <person name="Lipzen A."/>
            <person name="Lutzoni F."/>
            <person name="Magnuson J."/>
            <person name="Mondo S."/>
            <person name="Nolan M."/>
            <person name="Ohm R."/>
            <person name="Pangilinan J."/>
            <person name="Park H.-J."/>
            <person name="Ramirez L."/>
            <person name="Alfaro M."/>
            <person name="Sun H."/>
            <person name="Tritt A."/>
            <person name="Yoshinaga Y."/>
            <person name="Zwiers L.-H."/>
            <person name="Turgeon B."/>
            <person name="Goodwin S."/>
            <person name="Spatafora J."/>
            <person name="Crous P."/>
            <person name="Grigoriev I."/>
        </authorList>
    </citation>
    <scope>NUCLEOTIDE SEQUENCE</scope>
    <source>
        <strain evidence="2">HMLAC05119</strain>
    </source>
</reference>
<keyword evidence="1" id="KW-0472">Membrane</keyword>
<protein>
    <submittedName>
        <fullName evidence="2">Uncharacterized protein</fullName>
    </submittedName>
</protein>
<feature type="transmembrane region" description="Helical" evidence="1">
    <location>
        <begin position="49"/>
        <end position="71"/>
    </location>
</feature>
<dbReference type="Proteomes" id="UP000800096">
    <property type="component" value="Unassembled WGS sequence"/>
</dbReference>
<feature type="transmembrane region" description="Helical" evidence="1">
    <location>
        <begin position="12"/>
        <end position="29"/>
    </location>
</feature>
<evidence type="ECO:0000313" key="2">
    <source>
        <dbReference type="EMBL" id="KAF1921740.1"/>
    </source>
</evidence>
<proteinExistence type="predicted"/>
<gene>
    <name evidence="2" type="ORF">BDU57DRAFT_61165</name>
</gene>
<dbReference type="EMBL" id="ML979132">
    <property type="protein sequence ID" value="KAF1921740.1"/>
    <property type="molecule type" value="Genomic_DNA"/>
</dbReference>
<keyword evidence="1" id="KW-1133">Transmembrane helix</keyword>
<evidence type="ECO:0000256" key="1">
    <source>
        <dbReference type="SAM" id="Phobius"/>
    </source>
</evidence>
<sequence>MRGVGRRRRGTVGRRSGLGVCATAWRLVWSGYDFRACGGSAVGSVRERLIGGGCFFSFGCVYGFNLCSWGGDVDLLMQMRMGGVGGVSGGGAGFGRSTAIDRRNMHVLRLDVDCGTGGVVLDFLRGFFDARVGIDRGSSYCRYRYARHLGIAACPPLSFQIVGEEATSRKVNQWLVPISSGRCFTHILMTNKQ</sequence>